<dbReference type="SUPFAM" id="SSF55031">
    <property type="entry name" value="Bacterial exopeptidase dimerisation domain"/>
    <property type="match status" value="1"/>
</dbReference>
<dbReference type="Pfam" id="PF07687">
    <property type="entry name" value="M20_dimer"/>
    <property type="match status" value="1"/>
</dbReference>
<dbReference type="InterPro" id="IPR036264">
    <property type="entry name" value="Bact_exopeptidase_dim_dom"/>
</dbReference>
<dbReference type="RefSeq" id="WP_126611282.1">
    <property type="nucleotide sequence ID" value="NZ_CP034562.1"/>
</dbReference>
<dbReference type="Gene3D" id="3.40.630.10">
    <property type="entry name" value="Zn peptidases"/>
    <property type="match status" value="1"/>
</dbReference>
<name>A0A3Q9FJ05_9BACT</name>
<dbReference type="GO" id="GO:0046872">
    <property type="term" value="F:metal ion binding"/>
    <property type="evidence" value="ECO:0007669"/>
    <property type="project" value="UniProtKB-KW"/>
</dbReference>
<gene>
    <name evidence="7" type="ORF">EI427_02555</name>
</gene>
<dbReference type="KEGG" id="fll:EI427_02555"/>
<accession>A0A3Q9FJ05</accession>
<dbReference type="OrthoDB" id="9792335at2"/>
<dbReference type="AlphaFoldDB" id="A0A3Q9FJ05"/>
<dbReference type="GO" id="GO:0006508">
    <property type="term" value="P:proteolysis"/>
    <property type="evidence" value="ECO:0007669"/>
    <property type="project" value="UniProtKB-KW"/>
</dbReference>
<dbReference type="GO" id="GO:0008233">
    <property type="term" value="F:peptidase activity"/>
    <property type="evidence" value="ECO:0007669"/>
    <property type="project" value="UniProtKB-KW"/>
</dbReference>
<evidence type="ECO:0000256" key="2">
    <source>
        <dbReference type="ARBA" id="ARBA00022670"/>
    </source>
</evidence>
<feature type="domain" description="Peptidase M20 dimerisation" evidence="6">
    <location>
        <begin position="237"/>
        <end position="381"/>
    </location>
</feature>
<evidence type="ECO:0000313" key="7">
    <source>
        <dbReference type="EMBL" id="AZQ61137.1"/>
    </source>
</evidence>
<keyword evidence="4 7" id="KW-0378">Hydrolase</keyword>
<dbReference type="InterPro" id="IPR002933">
    <property type="entry name" value="Peptidase_M20"/>
</dbReference>
<keyword evidence="2" id="KW-0645">Protease</keyword>
<dbReference type="EMBL" id="CP034562">
    <property type="protein sequence ID" value="AZQ61137.1"/>
    <property type="molecule type" value="Genomic_DNA"/>
</dbReference>
<dbReference type="PANTHER" id="PTHR45962">
    <property type="entry name" value="N-FATTY-ACYL-AMINO ACID SYNTHASE/HYDROLASE PM20D1"/>
    <property type="match status" value="1"/>
</dbReference>
<keyword evidence="3" id="KW-0479">Metal-binding</keyword>
<sequence>MKRLIGIILGTLVIASLYIFSNLALFSSKQSEVELLPKAHVSENAAKHLSEAIKIKTISYDNPAELDSAAFFQFLSFLKGAYPNSFKATTHHLFGRFTMLIEWKGSNPSLKPIILMSHYDVVPVPEENKLEWKEDPFGGVIKDGMIWGRGAIDDKVGVIGICEAVENLIISGFQPERSIYLSFGHDEEVMGVNGASQVAHYLKQKGVEAEFVLDEGGYITQGLVPGMTQDVALIGTTEKGYLTLELSTKVEGGHASMPKPETAIDVISKAITNIKNDPFPSYISPPLRNFIDYVGPEMPLGFEIVFSNADLLEPVLMSVYEKSPSSNALVRTTVAPTIIQGGAKNNVLPTHAKAVINIRILPGESIDYVYGHIKESINDDNVHLRILNKSEAAIVSDVNSPNYITLDKSIKQIFGDIVISPYIMIAASDSRYFTEISSNVYRFCPFHLNKKNLKTFHGVNERIGVEEFNNAIRFYTQLIKNSTK</sequence>
<comment type="similarity">
    <text evidence="1">Belongs to the peptidase M20A family.</text>
</comment>
<dbReference type="PIRSF" id="PIRSF036696">
    <property type="entry name" value="ACY-1"/>
    <property type="match status" value="1"/>
</dbReference>
<dbReference type="InterPro" id="IPR011650">
    <property type="entry name" value="Peptidase_M20_dimer"/>
</dbReference>
<keyword evidence="8" id="KW-1185">Reference proteome</keyword>
<dbReference type="Pfam" id="PF01546">
    <property type="entry name" value="Peptidase_M20"/>
    <property type="match status" value="1"/>
</dbReference>
<evidence type="ECO:0000313" key="8">
    <source>
        <dbReference type="Proteomes" id="UP000267268"/>
    </source>
</evidence>
<evidence type="ECO:0000256" key="5">
    <source>
        <dbReference type="ARBA" id="ARBA00022833"/>
    </source>
</evidence>
<evidence type="ECO:0000256" key="4">
    <source>
        <dbReference type="ARBA" id="ARBA00022801"/>
    </source>
</evidence>
<protein>
    <submittedName>
        <fullName evidence="7">M20/M25/M40 family metallo-hydrolase</fullName>
    </submittedName>
</protein>
<dbReference type="Gene3D" id="1.10.150.900">
    <property type="match status" value="1"/>
</dbReference>
<dbReference type="PANTHER" id="PTHR45962:SF1">
    <property type="entry name" value="N-FATTY-ACYL-AMINO ACID SYNTHASE_HYDROLASE PM20D1"/>
    <property type="match status" value="1"/>
</dbReference>
<evidence type="ECO:0000256" key="3">
    <source>
        <dbReference type="ARBA" id="ARBA00022723"/>
    </source>
</evidence>
<evidence type="ECO:0000256" key="1">
    <source>
        <dbReference type="ARBA" id="ARBA00006247"/>
    </source>
</evidence>
<reference evidence="7 8" key="1">
    <citation type="submission" date="2018-12" db="EMBL/GenBank/DDBJ databases">
        <title>Flammeovirga pectinis sp. nov., isolated from the gut of the Korean scallop, Patinopecten yessoensis.</title>
        <authorList>
            <person name="Bae J.-W."/>
            <person name="Jeong Y.-S."/>
            <person name="Kang W."/>
        </authorList>
    </citation>
    <scope>NUCLEOTIDE SEQUENCE [LARGE SCALE GENOMIC DNA]</scope>
    <source>
        <strain evidence="7 8">L12M1</strain>
    </source>
</reference>
<proteinExistence type="inferred from homology"/>
<dbReference type="Gene3D" id="3.30.70.360">
    <property type="match status" value="1"/>
</dbReference>
<dbReference type="SUPFAM" id="SSF53187">
    <property type="entry name" value="Zn-dependent exopeptidases"/>
    <property type="match status" value="1"/>
</dbReference>
<dbReference type="Proteomes" id="UP000267268">
    <property type="component" value="Chromosome 1"/>
</dbReference>
<dbReference type="InterPro" id="IPR047177">
    <property type="entry name" value="Pept_M20A"/>
</dbReference>
<dbReference type="FunFam" id="3.40.630.10:FF:000027">
    <property type="entry name" value="N-fatty-acyl-amino acid synthase/hydrolase PM20D1"/>
    <property type="match status" value="1"/>
</dbReference>
<evidence type="ECO:0000259" key="6">
    <source>
        <dbReference type="Pfam" id="PF07687"/>
    </source>
</evidence>
<organism evidence="7 8">
    <name type="scientific">Flammeovirga pectinis</name>
    <dbReference type="NCBI Taxonomy" id="2494373"/>
    <lineage>
        <taxon>Bacteria</taxon>
        <taxon>Pseudomonadati</taxon>
        <taxon>Bacteroidota</taxon>
        <taxon>Cytophagia</taxon>
        <taxon>Cytophagales</taxon>
        <taxon>Flammeovirgaceae</taxon>
        <taxon>Flammeovirga</taxon>
    </lineage>
</organism>
<keyword evidence="5" id="KW-0862">Zinc</keyword>